<reference evidence="8" key="1">
    <citation type="submission" date="2016-10" db="EMBL/GenBank/DDBJ databases">
        <title>Sequence of Gallionella enrichment culture.</title>
        <authorList>
            <person name="Poehlein A."/>
            <person name="Muehling M."/>
            <person name="Daniel R."/>
        </authorList>
    </citation>
    <scope>NUCLEOTIDE SEQUENCE</scope>
</reference>
<dbReference type="GO" id="GO:0008934">
    <property type="term" value="F:inositol monophosphate 1-phosphatase activity"/>
    <property type="evidence" value="ECO:0007669"/>
    <property type="project" value="InterPro"/>
</dbReference>
<dbReference type="GO" id="GO:0006020">
    <property type="term" value="P:inositol metabolic process"/>
    <property type="evidence" value="ECO:0007669"/>
    <property type="project" value="TreeGrafter"/>
</dbReference>
<dbReference type="PANTHER" id="PTHR20854">
    <property type="entry name" value="INOSITOL MONOPHOSPHATASE"/>
    <property type="match status" value="1"/>
</dbReference>
<evidence type="ECO:0000256" key="6">
    <source>
        <dbReference type="ARBA" id="ARBA00022801"/>
    </source>
</evidence>
<keyword evidence="7" id="KW-0460">Magnesium</keyword>
<dbReference type="PRINTS" id="PR01959">
    <property type="entry name" value="SBIMPHPHTASE"/>
</dbReference>
<dbReference type="GO" id="GO:0046854">
    <property type="term" value="P:phosphatidylinositol phosphate biosynthetic process"/>
    <property type="evidence" value="ECO:0007669"/>
    <property type="project" value="InterPro"/>
</dbReference>
<sequence>MHPMLNIAVKAARRAGNLIHRAADNLDHLTVTKKSHADYVSEVDRAAERIIIETLLEAYPGHAILAEESGTQGQSEYVWIIDPLDGTTNFLHGVPQYAVSIGLQHNGVLTQSVVYDPTKNDLFTATRGRGAFLNDKRIRVSKRKEMIDSLIGTGFPYTRFEHMDAYMAIFRDLMQKSAGLRRPGAASLDLAWTAAGRYDGFFETGLKPWDIAAGALLITEAGGIVTDLAGNQDYLSSGHVCAGNPHIHEQLLQVIGPHLTPGLKG</sequence>
<dbReference type="InterPro" id="IPR020583">
    <property type="entry name" value="Inositol_monoP_metal-BS"/>
</dbReference>
<dbReference type="InterPro" id="IPR000760">
    <property type="entry name" value="Inositol_monophosphatase-like"/>
</dbReference>
<organism evidence="8">
    <name type="scientific">mine drainage metagenome</name>
    <dbReference type="NCBI Taxonomy" id="410659"/>
    <lineage>
        <taxon>unclassified sequences</taxon>
        <taxon>metagenomes</taxon>
        <taxon>ecological metagenomes</taxon>
    </lineage>
</organism>
<evidence type="ECO:0000256" key="4">
    <source>
        <dbReference type="ARBA" id="ARBA00013106"/>
    </source>
</evidence>
<comment type="catalytic activity">
    <reaction evidence="1">
        <text>a myo-inositol phosphate + H2O = myo-inositol + phosphate</text>
        <dbReference type="Rhea" id="RHEA:24056"/>
        <dbReference type="ChEBI" id="CHEBI:15377"/>
        <dbReference type="ChEBI" id="CHEBI:17268"/>
        <dbReference type="ChEBI" id="CHEBI:43474"/>
        <dbReference type="ChEBI" id="CHEBI:84139"/>
        <dbReference type="EC" id="3.1.3.25"/>
    </reaction>
</comment>
<dbReference type="InterPro" id="IPR033942">
    <property type="entry name" value="IMPase"/>
</dbReference>
<dbReference type="GO" id="GO:0046872">
    <property type="term" value="F:metal ion binding"/>
    <property type="evidence" value="ECO:0007669"/>
    <property type="project" value="UniProtKB-KW"/>
</dbReference>
<dbReference type="GO" id="GO:0007165">
    <property type="term" value="P:signal transduction"/>
    <property type="evidence" value="ECO:0007669"/>
    <property type="project" value="TreeGrafter"/>
</dbReference>
<evidence type="ECO:0000256" key="2">
    <source>
        <dbReference type="ARBA" id="ARBA00001946"/>
    </source>
</evidence>
<dbReference type="EC" id="3.1.3.25" evidence="4"/>
<name>A0A1J5U658_9ZZZZ</name>
<proteinExistence type="inferred from homology"/>
<dbReference type="InterPro" id="IPR022337">
    <property type="entry name" value="Inositol_monophosphatase_SuhB"/>
</dbReference>
<gene>
    <name evidence="8" type="primary">suhB_2</name>
    <name evidence="8" type="ORF">GALL_06420</name>
</gene>
<dbReference type="PROSITE" id="PS00629">
    <property type="entry name" value="IMP_1"/>
    <property type="match status" value="1"/>
</dbReference>
<dbReference type="EMBL" id="MLJW01000001">
    <property type="protein sequence ID" value="OIR19758.1"/>
    <property type="molecule type" value="Genomic_DNA"/>
</dbReference>
<evidence type="ECO:0000256" key="5">
    <source>
        <dbReference type="ARBA" id="ARBA00022723"/>
    </source>
</evidence>
<dbReference type="PROSITE" id="PS00630">
    <property type="entry name" value="IMP_2"/>
    <property type="match status" value="1"/>
</dbReference>
<dbReference type="SUPFAM" id="SSF56655">
    <property type="entry name" value="Carbohydrate phosphatase"/>
    <property type="match status" value="1"/>
</dbReference>
<comment type="similarity">
    <text evidence="3">Belongs to the inositol monophosphatase superfamily.</text>
</comment>
<dbReference type="Gene3D" id="3.40.190.80">
    <property type="match status" value="1"/>
</dbReference>
<comment type="cofactor">
    <cofactor evidence="2">
        <name>Mg(2+)</name>
        <dbReference type="ChEBI" id="CHEBI:18420"/>
    </cofactor>
</comment>
<evidence type="ECO:0000256" key="7">
    <source>
        <dbReference type="ARBA" id="ARBA00022842"/>
    </source>
</evidence>
<keyword evidence="6 8" id="KW-0378">Hydrolase</keyword>
<evidence type="ECO:0000313" key="8">
    <source>
        <dbReference type="EMBL" id="OIR19758.1"/>
    </source>
</evidence>
<dbReference type="Gene3D" id="3.30.540.10">
    <property type="entry name" value="Fructose-1,6-Bisphosphatase, subunit A, domain 1"/>
    <property type="match status" value="1"/>
</dbReference>
<keyword evidence="5" id="KW-0479">Metal-binding</keyword>
<evidence type="ECO:0000256" key="3">
    <source>
        <dbReference type="ARBA" id="ARBA00009759"/>
    </source>
</evidence>
<dbReference type="FunFam" id="3.30.540.10:FF:000003">
    <property type="entry name" value="Inositol-1-monophosphatase"/>
    <property type="match status" value="1"/>
</dbReference>
<accession>A0A1J5U658</accession>
<dbReference type="CDD" id="cd01639">
    <property type="entry name" value="IMPase"/>
    <property type="match status" value="1"/>
</dbReference>
<dbReference type="InterPro" id="IPR020550">
    <property type="entry name" value="Inositol_monophosphatase_CS"/>
</dbReference>
<evidence type="ECO:0000256" key="1">
    <source>
        <dbReference type="ARBA" id="ARBA00001033"/>
    </source>
</evidence>
<dbReference type="PANTHER" id="PTHR20854:SF4">
    <property type="entry name" value="INOSITOL-1-MONOPHOSPHATASE-RELATED"/>
    <property type="match status" value="1"/>
</dbReference>
<comment type="caution">
    <text evidence="8">The sequence shown here is derived from an EMBL/GenBank/DDBJ whole genome shotgun (WGS) entry which is preliminary data.</text>
</comment>
<protein>
    <recommendedName>
        <fullName evidence="4">inositol-phosphate phosphatase</fullName>
        <ecNumber evidence="4">3.1.3.25</ecNumber>
    </recommendedName>
</protein>
<dbReference type="AlphaFoldDB" id="A0A1J5U658"/>
<dbReference type="PRINTS" id="PR00377">
    <property type="entry name" value="IMPHPHTASES"/>
</dbReference>
<dbReference type="Pfam" id="PF00459">
    <property type="entry name" value="Inositol_P"/>
    <property type="match status" value="1"/>
</dbReference>